<proteinExistence type="inferred from homology"/>
<dbReference type="InterPro" id="IPR020845">
    <property type="entry name" value="AMP-binding_CS"/>
</dbReference>
<evidence type="ECO:0000256" key="5">
    <source>
        <dbReference type="ARBA" id="ARBA00067668"/>
    </source>
</evidence>
<evidence type="ECO:0000313" key="8">
    <source>
        <dbReference type="EMBL" id="MBB4095870.1"/>
    </source>
</evidence>
<evidence type="ECO:0000256" key="3">
    <source>
        <dbReference type="ARBA" id="ARBA00051915"/>
    </source>
</evidence>
<comment type="catalytic activity">
    <reaction evidence="3">
        <text>3-(methylsulfanyl)propanoate + ATP + CoA = 3-(methylsulfanyl)propanoyl-CoA + AMP + diphosphate</text>
        <dbReference type="Rhea" id="RHEA:43052"/>
        <dbReference type="ChEBI" id="CHEBI:30616"/>
        <dbReference type="ChEBI" id="CHEBI:33019"/>
        <dbReference type="ChEBI" id="CHEBI:49016"/>
        <dbReference type="ChEBI" id="CHEBI:57287"/>
        <dbReference type="ChEBI" id="CHEBI:82815"/>
        <dbReference type="ChEBI" id="CHEBI:456215"/>
        <dbReference type="EC" id="6.2.1.44"/>
    </reaction>
    <physiologicalReaction direction="left-to-right" evidence="3">
        <dbReference type="Rhea" id="RHEA:43053"/>
    </physiologicalReaction>
</comment>
<dbReference type="EMBL" id="JACIEX010000015">
    <property type="protein sequence ID" value="MBB4095870.1"/>
    <property type="molecule type" value="Genomic_DNA"/>
</dbReference>
<evidence type="ECO:0000313" key="9">
    <source>
        <dbReference type="EMBL" id="TNV09107.1"/>
    </source>
</evidence>
<keyword evidence="2 9" id="KW-0436">Ligase</keyword>
<dbReference type="EC" id="6.2.1.44" evidence="4"/>
<sequence length="527" mass="57395">MSVETLDLFRRLSLGAQLARHARLSPDTDAFIFNGERRTYRDLDRSVDRLAAALAARGVSQGDRVAVLMTNCLELVESYLAVCRLGAICVPVNFRLAAPEITYILSDCGAIGLLVDEALLPVGAASRADATNIRFVIATGPEECCAGFAAESFERVLEECNTPPNIDVREDAPAFIMYTSGTTGRPKGAVLSHHNLNVNTMNMIISLEISPTDRRWLAGLPLFHIGGLNGILPFLFLGGTSTILPSGQFDPAEVLDLLVAERITSCYFVPTQWQMICALPEIADRCFELERVTWGASVSPPSVLEAIAATFPDVKMLNVFGQTEMSSITTAMRADKAVSKMSSVGKPVVNVEVRVVDDDMNDVPEGGVGEIVYRGPTVMQGYWRNPVATKEAFSGGWFHSGDLVRRDEEGYLFVVDRKKDMIISGGENIYCTEVEAVIDAHPAVAEVAVIGIPHPRWVETVMAVIVLTPDAPQTTAQDIISWCLTRLASYKKPTRVEFVDKLPRNAAGKTLKRELRDIYVAPASTGA</sequence>
<feature type="domain" description="AMP-binding enzyme C-terminal" evidence="7">
    <location>
        <begin position="433"/>
        <end position="509"/>
    </location>
</feature>
<reference evidence="8 11" key="3">
    <citation type="submission" date="2020-08" db="EMBL/GenBank/DDBJ databases">
        <title>Genomic Encyclopedia of Type Strains, Phase IV (KMG-IV): sequencing the most valuable type-strain genomes for metagenomic binning, comparative biology and taxonomic classification.</title>
        <authorList>
            <person name="Goeker M."/>
        </authorList>
    </citation>
    <scope>NUCLEOTIDE SEQUENCE [LARGE SCALE GENOMIC DNA]</scope>
    <source>
        <strain evidence="8 11">DSM 23868</strain>
    </source>
</reference>
<dbReference type="SUPFAM" id="SSF56801">
    <property type="entry name" value="Acetyl-CoA synthetase-like"/>
    <property type="match status" value="1"/>
</dbReference>
<gene>
    <name evidence="9" type="ORF">FIB18_22075</name>
    <name evidence="8" type="ORF">GGQ79_004423</name>
</gene>
<dbReference type="PROSITE" id="PS00455">
    <property type="entry name" value="AMP_BINDING"/>
    <property type="match status" value="1"/>
</dbReference>
<dbReference type="CDD" id="cd17631">
    <property type="entry name" value="FACL_FadD13-like"/>
    <property type="match status" value="1"/>
</dbReference>
<accession>A0A5C5CCS4</accession>
<dbReference type="PANTHER" id="PTHR43201">
    <property type="entry name" value="ACYL-COA SYNTHETASE"/>
    <property type="match status" value="1"/>
</dbReference>
<dbReference type="InterPro" id="IPR045851">
    <property type="entry name" value="AMP-bd_C_sf"/>
</dbReference>
<evidence type="ECO:0000259" key="6">
    <source>
        <dbReference type="Pfam" id="PF00501"/>
    </source>
</evidence>
<keyword evidence="11" id="KW-1185">Reference proteome</keyword>
<dbReference type="Proteomes" id="UP000553980">
    <property type="component" value="Unassembled WGS sequence"/>
</dbReference>
<dbReference type="Proteomes" id="UP000313390">
    <property type="component" value="Unassembled WGS sequence"/>
</dbReference>
<dbReference type="GO" id="GO:0031956">
    <property type="term" value="F:medium-chain fatty acid-CoA ligase activity"/>
    <property type="evidence" value="ECO:0007669"/>
    <property type="project" value="TreeGrafter"/>
</dbReference>
<organism evidence="9 10">
    <name type="scientific">Brucella pecoris</name>
    <dbReference type="NCBI Taxonomy" id="867683"/>
    <lineage>
        <taxon>Bacteria</taxon>
        <taxon>Pseudomonadati</taxon>
        <taxon>Pseudomonadota</taxon>
        <taxon>Alphaproteobacteria</taxon>
        <taxon>Hyphomicrobiales</taxon>
        <taxon>Brucellaceae</taxon>
        <taxon>Brucella/Ochrobactrum group</taxon>
        <taxon>Brucella</taxon>
    </lineage>
</organism>
<comment type="similarity">
    <text evidence="1">Belongs to the ATP-dependent AMP-binding enzyme family.</text>
</comment>
<evidence type="ECO:0000259" key="7">
    <source>
        <dbReference type="Pfam" id="PF13193"/>
    </source>
</evidence>
<feature type="domain" description="AMP-dependent synthetase/ligase" evidence="6">
    <location>
        <begin position="19"/>
        <end position="383"/>
    </location>
</feature>
<dbReference type="Pfam" id="PF00501">
    <property type="entry name" value="AMP-binding"/>
    <property type="match status" value="1"/>
</dbReference>
<reference evidence="9 10" key="1">
    <citation type="journal article" date="2011" name="Int. J. Syst. Evol. Microbiol.">
        <title>Ochrobactrum pecoris sp. nov., isolated from farm animals.</title>
        <authorList>
            <person name="Kampfer P."/>
            <person name="Huber B."/>
            <person name="Busse H.J."/>
            <person name="Scholz H.C."/>
            <person name="Tomaso H."/>
            <person name="Hotzel H."/>
            <person name="Melzer F."/>
        </authorList>
    </citation>
    <scope>NUCLEOTIDE SEQUENCE [LARGE SCALE GENOMIC DNA]</scope>
    <source>
        <strain evidence="9 10">08RB2639</strain>
    </source>
</reference>
<dbReference type="AlphaFoldDB" id="A0A5C5CCS4"/>
<dbReference type="GO" id="GO:0006631">
    <property type="term" value="P:fatty acid metabolic process"/>
    <property type="evidence" value="ECO:0007669"/>
    <property type="project" value="TreeGrafter"/>
</dbReference>
<name>A0A5C5CCS4_9HYPH</name>
<dbReference type="OrthoDB" id="9803968at2"/>
<protein>
    <recommendedName>
        <fullName evidence="5">3-methylmercaptopropionyl-CoA ligase</fullName>
        <ecNumber evidence="4">6.2.1.44</ecNumber>
    </recommendedName>
</protein>
<evidence type="ECO:0000256" key="2">
    <source>
        <dbReference type="ARBA" id="ARBA00022598"/>
    </source>
</evidence>
<evidence type="ECO:0000313" key="10">
    <source>
        <dbReference type="Proteomes" id="UP000313390"/>
    </source>
</evidence>
<dbReference type="RefSeq" id="WP_140022775.1">
    <property type="nucleotide sequence ID" value="NZ_JACIEX010000015.1"/>
</dbReference>
<dbReference type="EMBL" id="VEWK01000016">
    <property type="protein sequence ID" value="TNV09107.1"/>
    <property type="molecule type" value="Genomic_DNA"/>
</dbReference>
<dbReference type="InterPro" id="IPR000873">
    <property type="entry name" value="AMP-dep_synth/lig_dom"/>
</dbReference>
<dbReference type="Gene3D" id="3.30.300.30">
    <property type="match status" value="1"/>
</dbReference>
<dbReference type="Gene3D" id="3.40.50.12780">
    <property type="entry name" value="N-terminal domain of ligase-like"/>
    <property type="match status" value="1"/>
</dbReference>
<dbReference type="InterPro" id="IPR025110">
    <property type="entry name" value="AMP-bd_C"/>
</dbReference>
<dbReference type="FunFam" id="3.30.300.30:FF:000008">
    <property type="entry name" value="2,3-dihydroxybenzoate-AMP ligase"/>
    <property type="match status" value="1"/>
</dbReference>
<comment type="caution">
    <text evidence="9">The sequence shown here is derived from an EMBL/GenBank/DDBJ whole genome shotgun (WGS) entry which is preliminary data.</text>
</comment>
<reference evidence="9" key="2">
    <citation type="submission" date="2019-06" db="EMBL/GenBank/DDBJ databases">
        <authorList>
            <person name="Hu M."/>
        </authorList>
    </citation>
    <scope>NUCLEOTIDE SEQUENCE</scope>
    <source>
        <strain evidence="9">08RB2639</strain>
    </source>
</reference>
<evidence type="ECO:0000313" key="11">
    <source>
        <dbReference type="Proteomes" id="UP000553980"/>
    </source>
</evidence>
<evidence type="ECO:0000256" key="1">
    <source>
        <dbReference type="ARBA" id="ARBA00006432"/>
    </source>
</evidence>
<dbReference type="InterPro" id="IPR042099">
    <property type="entry name" value="ANL_N_sf"/>
</dbReference>
<dbReference type="NCBIfam" id="NF004837">
    <property type="entry name" value="PRK06187.1"/>
    <property type="match status" value="1"/>
</dbReference>
<evidence type="ECO:0000256" key="4">
    <source>
        <dbReference type="ARBA" id="ARBA00066616"/>
    </source>
</evidence>
<dbReference type="Pfam" id="PF13193">
    <property type="entry name" value="AMP-binding_C"/>
    <property type="match status" value="1"/>
</dbReference>
<dbReference type="PANTHER" id="PTHR43201:SF5">
    <property type="entry name" value="MEDIUM-CHAIN ACYL-COA LIGASE ACSF2, MITOCHONDRIAL"/>
    <property type="match status" value="1"/>
</dbReference>